<reference evidence="1 2" key="1">
    <citation type="submission" date="2005-09" db="EMBL/GenBank/DDBJ databases">
        <authorList>
            <person name="Mural R.J."/>
            <person name="Li P.W."/>
            <person name="Adams M.D."/>
            <person name="Amanatides P.G."/>
            <person name="Baden-Tillson H."/>
            <person name="Barnstead M."/>
            <person name="Chin S.H."/>
            <person name="Dew I."/>
            <person name="Evans C.A."/>
            <person name="Ferriera S."/>
            <person name="Flanigan M."/>
            <person name="Fosler C."/>
            <person name="Glodek A."/>
            <person name="Gu Z."/>
            <person name="Holt R.A."/>
            <person name="Jennings D."/>
            <person name="Kraft C.L."/>
            <person name="Lu F."/>
            <person name="Nguyen T."/>
            <person name="Nusskern D.R."/>
            <person name="Pfannkoch C.M."/>
            <person name="Sitter C."/>
            <person name="Sutton G.G."/>
            <person name="Venter J.C."/>
            <person name="Wang Z."/>
            <person name="Woodage T."/>
            <person name="Zheng X.H."/>
            <person name="Zhong F."/>
        </authorList>
    </citation>
    <scope>NUCLEOTIDE SEQUENCE [LARGE SCALE GENOMIC DNA]</scope>
    <source>
        <strain>BN</strain>
        <strain evidence="2">Sprague-Dawley</strain>
    </source>
</reference>
<organism evidence="1 2">
    <name type="scientific">Rattus norvegicus</name>
    <name type="common">Rat</name>
    <dbReference type="NCBI Taxonomy" id="10116"/>
    <lineage>
        <taxon>Eukaryota</taxon>
        <taxon>Metazoa</taxon>
        <taxon>Chordata</taxon>
        <taxon>Craniata</taxon>
        <taxon>Vertebrata</taxon>
        <taxon>Euteleostomi</taxon>
        <taxon>Mammalia</taxon>
        <taxon>Eutheria</taxon>
        <taxon>Euarchontoglires</taxon>
        <taxon>Glires</taxon>
        <taxon>Rodentia</taxon>
        <taxon>Myomorpha</taxon>
        <taxon>Muroidea</taxon>
        <taxon>Muridae</taxon>
        <taxon>Murinae</taxon>
        <taxon>Rattus</taxon>
    </lineage>
</organism>
<dbReference type="EMBL" id="CH474008">
    <property type="protein sequence ID" value="EDL90353.1"/>
    <property type="molecule type" value="Genomic_DNA"/>
</dbReference>
<dbReference type="Proteomes" id="UP000234681">
    <property type="component" value="Chromosome 5"/>
</dbReference>
<accession>A6JZ00</accession>
<sequence length="28" mass="3171">MLAFDANILLLSILFSTLLLQSKENSFK</sequence>
<evidence type="ECO:0000313" key="1">
    <source>
        <dbReference type="EMBL" id="EDL90353.1"/>
    </source>
</evidence>
<dbReference type="AlphaFoldDB" id="A6JZ00"/>
<evidence type="ECO:0000313" key="2">
    <source>
        <dbReference type="Proteomes" id="UP000234681"/>
    </source>
</evidence>
<gene>
    <name evidence="1" type="ORF">rCG_63182</name>
</gene>
<name>A6JZ00_RAT</name>
<proteinExistence type="predicted"/>
<protein>
    <submittedName>
        <fullName evidence="1">RCG63182</fullName>
    </submittedName>
</protein>
<feature type="non-terminal residue" evidence="1">
    <location>
        <position position="28"/>
    </location>
</feature>